<dbReference type="Proteomes" id="UP001597197">
    <property type="component" value="Unassembled WGS sequence"/>
</dbReference>
<protein>
    <recommendedName>
        <fullName evidence="2">histidine kinase</fullName>
        <ecNumber evidence="2">2.7.13.3</ecNumber>
    </recommendedName>
</protein>
<dbReference type="PRINTS" id="PR00344">
    <property type="entry name" value="BCTRLSENSOR"/>
</dbReference>
<dbReference type="InterPro" id="IPR014710">
    <property type="entry name" value="RmlC-like_jellyroll"/>
</dbReference>
<dbReference type="InterPro" id="IPR005467">
    <property type="entry name" value="His_kinase_dom"/>
</dbReference>
<dbReference type="InterPro" id="IPR004358">
    <property type="entry name" value="Sig_transdc_His_kin-like_C"/>
</dbReference>
<dbReference type="Gene3D" id="1.10.287.130">
    <property type="match status" value="1"/>
</dbReference>
<comment type="catalytic activity">
    <reaction evidence="1">
        <text>ATP + protein L-histidine = ADP + protein N-phospho-L-histidine.</text>
        <dbReference type="EC" id="2.7.13.3"/>
    </reaction>
</comment>
<dbReference type="SMART" id="SM00100">
    <property type="entry name" value="cNMP"/>
    <property type="match status" value="1"/>
</dbReference>
<evidence type="ECO:0000313" key="6">
    <source>
        <dbReference type="Proteomes" id="UP001597197"/>
    </source>
</evidence>
<dbReference type="Pfam" id="PF00027">
    <property type="entry name" value="cNMP_binding"/>
    <property type="match status" value="1"/>
</dbReference>
<evidence type="ECO:0000256" key="2">
    <source>
        <dbReference type="ARBA" id="ARBA00012438"/>
    </source>
</evidence>
<dbReference type="InterPro" id="IPR036097">
    <property type="entry name" value="HisK_dim/P_sf"/>
</dbReference>
<dbReference type="SUPFAM" id="SSF47384">
    <property type="entry name" value="Homodimeric domain of signal transducing histidine kinase"/>
    <property type="match status" value="1"/>
</dbReference>
<evidence type="ECO:0000313" key="5">
    <source>
        <dbReference type="EMBL" id="MFD1871168.1"/>
    </source>
</evidence>
<dbReference type="CDD" id="cd00038">
    <property type="entry name" value="CAP_ED"/>
    <property type="match status" value="1"/>
</dbReference>
<proteinExistence type="predicted"/>
<dbReference type="PROSITE" id="PS50109">
    <property type="entry name" value="HIS_KIN"/>
    <property type="match status" value="1"/>
</dbReference>
<name>A0ABW4QNP3_9BACT</name>
<evidence type="ECO:0000259" key="4">
    <source>
        <dbReference type="PROSITE" id="PS50109"/>
    </source>
</evidence>
<keyword evidence="5" id="KW-0418">Kinase</keyword>
<dbReference type="InterPro" id="IPR036890">
    <property type="entry name" value="HATPase_C_sf"/>
</dbReference>
<dbReference type="Gene3D" id="2.60.120.10">
    <property type="entry name" value="Jelly Rolls"/>
    <property type="match status" value="1"/>
</dbReference>
<dbReference type="SUPFAM" id="SSF51206">
    <property type="entry name" value="cAMP-binding domain-like"/>
    <property type="match status" value="1"/>
</dbReference>
<dbReference type="EMBL" id="JBHUFD010000001">
    <property type="protein sequence ID" value="MFD1871168.1"/>
    <property type="molecule type" value="Genomic_DNA"/>
</dbReference>
<dbReference type="SUPFAM" id="SSF55874">
    <property type="entry name" value="ATPase domain of HSP90 chaperone/DNA topoisomerase II/histidine kinase"/>
    <property type="match status" value="1"/>
</dbReference>
<organism evidence="5 6">
    <name type="scientific">Hymenobacter bucti</name>
    <dbReference type="NCBI Taxonomy" id="1844114"/>
    <lineage>
        <taxon>Bacteria</taxon>
        <taxon>Pseudomonadati</taxon>
        <taxon>Bacteroidota</taxon>
        <taxon>Cytophagia</taxon>
        <taxon>Cytophagales</taxon>
        <taxon>Hymenobacteraceae</taxon>
        <taxon>Hymenobacter</taxon>
    </lineage>
</organism>
<dbReference type="RefSeq" id="WP_382311507.1">
    <property type="nucleotide sequence ID" value="NZ_JBHUFD010000001.1"/>
</dbReference>
<evidence type="ECO:0000259" key="3">
    <source>
        <dbReference type="PROSITE" id="PS50042"/>
    </source>
</evidence>
<gene>
    <name evidence="5" type="ORF">ACFSDX_01930</name>
</gene>
<reference evidence="6" key="1">
    <citation type="journal article" date="2019" name="Int. J. Syst. Evol. Microbiol.">
        <title>The Global Catalogue of Microorganisms (GCM) 10K type strain sequencing project: providing services to taxonomists for standard genome sequencing and annotation.</title>
        <authorList>
            <consortium name="The Broad Institute Genomics Platform"/>
            <consortium name="The Broad Institute Genome Sequencing Center for Infectious Disease"/>
            <person name="Wu L."/>
            <person name="Ma J."/>
        </authorList>
    </citation>
    <scope>NUCLEOTIDE SEQUENCE [LARGE SCALE GENOMIC DNA]</scope>
    <source>
        <strain evidence="6">CGMCC 1.15795</strain>
    </source>
</reference>
<keyword evidence="5" id="KW-0808">Transferase</keyword>
<dbReference type="SMART" id="SM00387">
    <property type="entry name" value="HATPase_c"/>
    <property type="match status" value="1"/>
</dbReference>
<dbReference type="Pfam" id="PF02518">
    <property type="entry name" value="HATPase_c"/>
    <property type="match status" value="1"/>
</dbReference>
<dbReference type="InterPro" id="IPR000595">
    <property type="entry name" value="cNMP-bd_dom"/>
</dbReference>
<evidence type="ECO:0000256" key="1">
    <source>
        <dbReference type="ARBA" id="ARBA00000085"/>
    </source>
</evidence>
<sequence length="466" mass="50052">MSQLLTPDPTILGGIIAFEGLPPEVLAWLLEAGEVRHYAPGEVVVEPDSPADRLLAVLTGAMQYYAVTSASHTPVFRVEAGRITGVLPYSRLQVFRGQGIAAGETTLYQLPRSQFSALEHISPELVQRLVGIMNDRARDEVRAQERDDKLRALGKLSAGLSHELNNPAAAISRAAAALSESLLVKPELLQHMLAACPPPDAMAALVALAVLPAEAPAPLSALQASDREEVLAEWLEDQGCPDGYDLASSLLDAGLTLDTLAPVAARLPAEARIPCLTWLAGHLASLRLARDIREASQRISTLVSDVKTYSHMDRAGGREKLVVTAGLDSTLNIFAHELRQKNVRLLREYAPELPLIMGQAGSLNQVWTNLIDNALDALPEKGGELTVRVTKQGDFLCVSVQDNGAGITPDVLAHMFEPFYTTKPAGEGTGQGLDIARRIVQEHGGRLEATSQPGRTEFVAWLPVNG</sequence>
<dbReference type="PROSITE" id="PS50042">
    <property type="entry name" value="CNMP_BINDING_3"/>
    <property type="match status" value="1"/>
</dbReference>
<dbReference type="PANTHER" id="PTHR43065:SF48">
    <property type="entry name" value="HISTIDINE KINASE"/>
    <property type="match status" value="1"/>
</dbReference>
<feature type="domain" description="Cyclic nucleotide-binding" evidence="3">
    <location>
        <begin position="17"/>
        <end position="136"/>
    </location>
</feature>
<dbReference type="InterPro" id="IPR003594">
    <property type="entry name" value="HATPase_dom"/>
</dbReference>
<dbReference type="InterPro" id="IPR018490">
    <property type="entry name" value="cNMP-bd_dom_sf"/>
</dbReference>
<keyword evidence="6" id="KW-1185">Reference proteome</keyword>
<feature type="domain" description="Histidine kinase" evidence="4">
    <location>
        <begin position="292"/>
        <end position="466"/>
    </location>
</feature>
<dbReference type="EC" id="2.7.13.3" evidence="2"/>
<dbReference type="GO" id="GO:0016301">
    <property type="term" value="F:kinase activity"/>
    <property type="evidence" value="ECO:0007669"/>
    <property type="project" value="UniProtKB-KW"/>
</dbReference>
<accession>A0ABW4QNP3</accession>
<dbReference type="Gene3D" id="3.30.565.10">
    <property type="entry name" value="Histidine kinase-like ATPase, C-terminal domain"/>
    <property type="match status" value="1"/>
</dbReference>
<comment type="caution">
    <text evidence="5">The sequence shown here is derived from an EMBL/GenBank/DDBJ whole genome shotgun (WGS) entry which is preliminary data.</text>
</comment>
<dbReference type="PANTHER" id="PTHR43065">
    <property type="entry name" value="SENSOR HISTIDINE KINASE"/>
    <property type="match status" value="1"/>
</dbReference>